<name>A0ABW4SCY7_9BACL</name>
<evidence type="ECO:0000259" key="15">
    <source>
        <dbReference type="PROSITE" id="PS50109"/>
    </source>
</evidence>
<comment type="subcellular location">
    <subcellularLocation>
        <location evidence="2">Cell membrane</location>
        <topology evidence="2">Multi-pass membrane protein</topology>
    </subcellularLocation>
</comment>
<feature type="transmembrane region" description="Helical" evidence="14">
    <location>
        <begin position="15"/>
        <end position="38"/>
    </location>
</feature>
<evidence type="ECO:0000256" key="10">
    <source>
        <dbReference type="ARBA" id="ARBA00022840"/>
    </source>
</evidence>
<feature type="transmembrane region" description="Helical" evidence="14">
    <location>
        <begin position="178"/>
        <end position="197"/>
    </location>
</feature>
<comment type="caution">
    <text evidence="17">The sequence shown here is derived from an EMBL/GenBank/DDBJ whole genome shotgun (WGS) entry which is preliminary data.</text>
</comment>
<dbReference type="InterPro" id="IPR036890">
    <property type="entry name" value="HATPase_C_sf"/>
</dbReference>
<dbReference type="SUPFAM" id="SSF103190">
    <property type="entry name" value="Sensory domain-like"/>
    <property type="match status" value="1"/>
</dbReference>
<dbReference type="PROSITE" id="PS50109">
    <property type="entry name" value="HIS_KIN"/>
    <property type="match status" value="1"/>
</dbReference>
<dbReference type="InterPro" id="IPR004358">
    <property type="entry name" value="Sig_transdc_His_kin-like_C"/>
</dbReference>
<evidence type="ECO:0000259" key="16">
    <source>
        <dbReference type="PROSITE" id="PS50112"/>
    </source>
</evidence>
<dbReference type="CDD" id="cd16915">
    <property type="entry name" value="HATPase_DpiB-CitA-like"/>
    <property type="match status" value="1"/>
</dbReference>
<accession>A0ABW4SCY7</accession>
<evidence type="ECO:0000256" key="1">
    <source>
        <dbReference type="ARBA" id="ARBA00000085"/>
    </source>
</evidence>
<dbReference type="SUPFAM" id="SSF55785">
    <property type="entry name" value="PYP-like sensor domain (PAS domain)"/>
    <property type="match status" value="1"/>
</dbReference>
<keyword evidence="5" id="KW-0597">Phosphoprotein</keyword>
<dbReference type="PROSITE" id="PS50112">
    <property type="entry name" value="PAS"/>
    <property type="match status" value="1"/>
</dbReference>
<dbReference type="InterPro" id="IPR003594">
    <property type="entry name" value="HATPase_dom"/>
</dbReference>
<evidence type="ECO:0000256" key="7">
    <source>
        <dbReference type="ARBA" id="ARBA00022692"/>
    </source>
</evidence>
<dbReference type="Pfam" id="PF02518">
    <property type="entry name" value="HATPase_c"/>
    <property type="match status" value="1"/>
</dbReference>
<dbReference type="Gene3D" id="3.30.565.10">
    <property type="entry name" value="Histidine kinase-like ATPase, C-terminal domain"/>
    <property type="match status" value="1"/>
</dbReference>
<dbReference type="SUPFAM" id="SSF55874">
    <property type="entry name" value="ATPase domain of HSP90 chaperone/DNA topoisomerase II/histidine kinase"/>
    <property type="match status" value="1"/>
</dbReference>
<dbReference type="InterPro" id="IPR005467">
    <property type="entry name" value="His_kinase_dom"/>
</dbReference>
<dbReference type="Gene3D" id="3.30.450.20">
    <property type="entry name" value="PAS domain"/>
    <property type="match status" value="2"/>
</dbReference>
<evidence type="ECO:0000256" key="4">
    <source>
        <dbReference type="ARBA" id="ARBA00022475"/>
    </source>
</evidence>
<keyword evidence="6" id="KW-0808">Transferase</keyword>
<dbReference type="Pfam" id="PF14689">
    <property type="entry name" value="SPOB_a"/>
    <property type="match status" value="1"/>
</dbReference>
<keyword evidence="7 14" id="KW-0812">Transmembrane</keyword>
<keyword evidence="4" id="KW-1003">Cell membrane</keyword>
<evidence type="ECO:0000313" key="17">
    <source>
        <dbReference type="EMBL" id="MFD1926794.1"/>
    </source>
</evidence>
<dbReference type="GO" id="GO:0005524">
    <property type="term" value="F:ATP binding"/>
    <property type="evidence" value="ECO:0007669"/>
    <property type="project" value="UniProtKB-KW"/>
</dbReference>
<dbReference type="PRINTS" id="PR00344">
    <property type="entry name" value="BCTRLSENSOR"/>
</dbReference>
<dbReference type="InterPro" id="IPR029151">
    <property type="entry name" value="Sensor-like_sf"/>
</dbReference>
<protein>
    <recommendedName>
        <fullName evidence="3">histidine kinase</fullName>
        <ecNumber evidence="3">2.7.13.3</ecNumber>
    </recommendedName>
</protein>
<evidence type="ECO:0000256" key="5">
    <source>
        <dbReference type="ARBA" id="ARBA00022553"/>
    </source>
</evidence>
<evidence type="ECO:0000256" key="8">
    <source>
        <dbReference type="ARBA" id="ARBA00022741"/>
    </source>
</evidence>
<evidence type="ECO:0000256" key="12">
    <source>
        <dbReference type="ARBA" id="ARBA00023012"/>
    </source>
</evidence>
<dbReference type="InterPro" id="IPR016120">
    <property type="entry name" value="Sig_transdc_His_kin_SpoOB"/>
</dbReference>
<dbReference type="EC" id="2.7.13.3" evidence="3"/>
<proteinExistence type="predicted"/>
<dbReference type="InterPro" id="IPR039506">
    <property type="entry name" value="SPOB_a"/>
</dbReference>
<evidence type="ECO:0000313" key="18">
    <source>
        <dbReference type="Proteomes" id="UP001597218"/>
    </source>
</evidence>
<keyword evidence="9" id="KW-0418">Kinase</keyword>
<feature type="domain" description="Histidine kinase" evidence="15">
    <location>
        <begin position="339"/>
        <end position="534"/>
    </location>
</feature>
<dbReference type="SMART" id="SM00091">
    <property type="entry name" value="PAS"/>
    <property type="match status" value="1"/>
</dbReference>
<organism evidence="17 18">
    <name type="scientific">Sporosarcina siberiensis</name>
    <dbReference type="NCBI Taxonomy" id="1365606"/>
    <lineage>
        <taxon>Bacteria</taxon>
        <taxon>Bacillati</taxon>
        <taxon>Bacillota</taxon>
        <taxon>Bacilli</taxon>
        <taxon>Bacillales</taxon>
        <taxon>Caryophanaceae</taxon>
        <taxon>Sporosarcina</taxon>
    </lineage>
</organism>
<evidence type="ECO:0000256" key="9">
    <source>
        <dbReference type="ARBA" id="ARBA00022777"/>
    </source>
</evidence>
<dbReference type="Pfam" id="PF17203">
    <property type="entry name" value="sCache_3_2"/>
    <property type="match status" value="1"/>
</dbReference>
<dbReference type="EMBL" id="JBHUGI010000004">
    <property type="protein sequence ID" value="MFD1926794.1"/>
    <property type="molecule type" value="Genomic_DNA"/>
</dbReference>
<keyword evidence="13 14" id="KW-0472">Membrane</keyword>
<sequence>MVAKYIHNIKLQTKIVMLIFSLFLMIIIVLGTIFNTILSTSIEEHIGLRALDLAVTVASMPSIRDAFDSPHPEEVIQPFSENLRMKTGAEFIVIGNMDSIRYSHPNPDQVGKKMVGGDNALALEDGISYISQSEGTLGPSLRGKAPILNETGQIIGLVSVGFLNINMEEIIQQYENKIILTVLLFLAIAIIASYQIAKGVKKAIFGLEPKEIGRLFEERSAILQSVHEGIIAINDKGNISMINDAAYTILGIQPREDILQTHILEVLPNTKMLNVLTDGETQFNKEMMIGDNHVIASRVPIITDGKVTGVVSSFRKKTDIEQLSNELSQVQQYAEVLRSQTHEYSNKLHTISGLIQLGSYQEALGIIIKETSNYEELIHFLLGAVPDTLISAFLLGKYTRAHELKVNFIINKDSSLGTLPKDFQREKLVTILGNLLDNSFEATLVSNNPKSEVHLFMTDLGNDFIFEIEDSGVGIEEDMFELIFDKGFSTKNEENRGFGLYLVKESLKDLNGYITVSKNEMGGVVFVVVIPKTGGNELAEDTRTHNGR</sequence>
<dbReference type="InterPro" id="IPR000014">
    <property type="entry name" value="PAS"/>
</dbReference>
<keyword evidence="18" id="KW-1185">Reference proteome</keyword>
<dbReference type="InterPro" id="IPR033463">
    <property type="entry name" value="sCache_3"/>
</dbReference>
<keyword evidence="8" id="KW-0547">Nucleotide-binding</keyword>
<dbReference type="PANTHER" id="PTHR43547">
    <property type="entry name" value="TWO-COMPONENT HISTIDINE KINASE"/>
    <property type="match status" value="1"/>
</dbReference>
<evidence type="ECO:0000256" key="2">
    <source>
        <dbReference type="ARBA" id="ARBA00004651"/>
    </source>
</evidence>
<evidence type="ECO:0000256" key="6">
    <source>
        <dbReference type="ARBA" id="ARBA00022679"/>
    </source>
</evidence>
<keyword evidence="11 14" id="KW-1133">Transmembrane helix</keyword>
<evidence type="ECO:0000256" key="11">
    <source>
        <dbReference type="ARBA" id="ARBA00022989"/>
    </source>
</evidence>
<evidence type="ECO:0000256" key="13">
    <source>
        <dbReference type="ARBA" id="ARBA00023136"/>
    </source>
</evidence>
<evidence type="ECO:0000256" key="14">
    <source>
        <dbReference type="SAM" id="Phobius"/>
    </source>
</evidence>
<dbReference type="Pfam" id="PF00989">
    <property type="entry name" value="PAS"/>
    <property type="match status" value="1"/>
</dbReference>
<dbReference type="Gene3D" id="1.10.287.130">
    <property type="match status" value="1"/>
</dbReference>
<dbReference type="SUPFAM" id="SSF55890">
    <property type="entry name" value="Sporulation response regulatory protein Spo0B"/>
    <property type="match status" value="1"/>
</dbReference>
<evidence type="ECO:0000256" key="3">
    <source>
        <dbReference type="ARBA" id="ARBA00012438"/>
    </source>
</evidence>
<dbReference type="Proteomes" id="UP001597218">
    <property type="component" value="Unassembled WGS sequence"/>
</dbReference>
<dbReference type="InterPro" id="IPR035965">
    <property type="entry name" value="PAS-like_dom_sf"/>
</dbReference>
<dbReference type="SMART" id="SM00387">
    <property type="entry name" value="HATPase_c"/>
    <property type="match status" value="1"/>
</dbReference>
<dbReference type="InterPro" id="IPR013767">
    <property type="entry name" value="PAS_fold"/>
</dbReference>
<keyword evidence="12" id="KW-0902">Two-component regulatory system</keyword>
<reference evidence="18" key="1">
    <citation type="journal article" date="2019" name="Int. J. Syst. Evol. Microbiol.">
        <title>The Global Catalogue of Microorganisms (GCM) 10K type strain sequencing project: providing services to taxonomists for standard genome sequencing and annotation.</title>
        <authorList>
            <consortium name="The Broad Institute Genomics Platform"/>
            <consortium name="The Broad Institute Genome Sequencing Center for Infectious Disease"/>
            <person name="Wu L."/>
            <person name="Ma J."/>
        </authorList>
    </citation>
    <scope>NUCLEOTIDE SEQUENCE [LARGE SCALE GENOMIC DNA]</scope>
    <source>
        <strain evidence="18">CGMCC 4.7177</strain>
    </source>
</reference>
<dbReference type="PANTHER" id="PTHR43547:SF3">
    <property type="entry name" value="SENSOR PROTEIN CITS"/>
    <property type="match status" value="1"/>
</dbReference>
<dbReference type="RefSeq" id="WP_381535451.1">
    <property type="nucleotide sequence ID" value="NZ_JBHUGI010000004.1"/>
</dbReference>
<comment type="catalytic activity">
    <reaction evidence="1">
        <text>ATP + protein L-histidine = ADP + protein N-phospho-L-histidine.</text>
        <dbReference type="EC" id="2.7.13.3"/>
    </reaction>
</comment>
<dbReference type="CDD" id="cd00130">
    <property type="entry name" value="PAS"/>
    <property type="match status" value="1"/>
</dbReference>
<keyword evidence="10 17" id="KW-0067">ATP-binding</keyword>
<gene>
    <name evidence="17" type="ORF">ACFSFY_01735</name>
</gene>
<feature type="domain" description="PAS" evidence="16">
    <location>
        <begin position="215"/>
        <end position="267"/>
    </location>
</feature>